<keyword evidence="2" id="KW-0472">Membrane</keyword>
<dbReference type="Proteomes" id="UP000790347">
    <property type="component" value="Unassembled WGS sequence"/>
</dbReference>
<sequence>MSTNSSGSSSGSTSQKIVKSNRSPIGNRNNRNYHRNRFQNNNPNNQMAQIKELLHLIPFAAQFFGNNNDNNENAERIRILDERLYNEQQQNASLVRQNLAAGSLAMVQDGEIKNLNRINDQFIHDNDNLHEDQRIDRQYIRQLQSNEQTFRMWATIFSVLFIGLAFYYWNQTNQMQQDTRRQIEIENKFAQLTGLIRNDKHYHKEQKFLEIIKQREQEIQMLRNRRHKSDKMTEAKNRHVIHQNDNDFEHQNYDDDTMNIDDDDDDMINRNIEQIQADVIDQIEKELNKMRNKRQ</sequence>
<keyword evidence="2" id="KW-0812">Transmembrane</keyword>
<gene>
    <name evidence="3" type="ORF">DERF_001748</name>
</gene>
<keyword evidence="4" id="KW-1185">Reference proteome</keyword>
<dbReference type="AlphaFoldDB" id="A0A922IBF6"/>
<evidence type="ECO:0000313" key="4">
    <source>
        <dbReference type="Proteomes" id="UP000790347"/>
    </source>
</evidence>
<organism evidence="3 4">
    <name type="scientific">Dermatophagoides farinae</name>
    <name type="common">American house dust mite</name>
    <dbReference type="NCBI Taxonomy" id="6954"/>
    <lineage>
        <taxon>Eukaryota</taxon>
        <taxon>Metazoa</taxon>
        <taxon>Ecdysozoa</taxon>
        <taxon>Arthropoda</taxon>
        <taxon>Chelicerata</taxon>
        <taxon>Arachnida</taxon>
        <taxon>Acari</taxon>
        <taxon>Acariformes</taxon>
        <taxon>Sarcoptiformes</taxon>
        <taxon>Astigmata</taxon>
        <taxon>Psoroptidia</taxon>
        <taxon>Analgoidea</taxon>
        <taxon>Pyroglyphidae</taxon>
        <taxon>Dermatophagoidinae</taxon>
        <taxon>Dermatophagoides</taxon>
    </lineage>
</organism>
<dbReference type="EMBL" id="ASGP02000001">
    <property type="protein sequence ID" value="KAH9527743.1"/>
    <property type="molecule type" value="Genomic_DNA"/>
</dbReference>
<accession>A0A922IBF6</accession>
<proteinExistence type="predicted"/>
<evidence type="ECO:0000256" key="2">
    <source>
        <dbReference type="SAM" id="Phobius"/>
    </source>
</evidence>
<feature type="compositionally biased region" description="Low complexity" evidence="1">
    <location>
        <begin position="1"/>
        <end position="14"/>
    </location>
</feature>
<evidence type="ECO:0000256" key="1">
    <source>
        <dbReference type="SAM" id="MobiDB-lite"/>
    </source>
</evidence>
<reference evidence="3" key="2">
    <citation type="journal article" date="2022" name="Res Sq">
        <title>Comparative Genomics Reveals Insights into the Divergent Evolution of Astigmatic Mites and Household Pest Adaptations.</title>
        <authorList>
            <person name="Xiong Q."/>
            <person name="Wan A.T.-Y."/>
            <person name="Liu X.-Y."/>
            <person name="Fung C.S.-H."/>
            <person name="Xiao X."/>
            <person name="Malainual N."/>
            <person name="Hou J."/>
            <person name="Wang L."/>
            <person name="Wang M."/>
            <person name="Yang K."/>
            <person name="Cui Y."/>
            <person name="Leung E."/>
            <person name="Nong W."/>
            <person name="Shin S.-K."/>
            <person name="Au S."/>
            <person name="Jeong K.Y."/>
            <person name="Chew F.T."/>
            <person name="Hui J."/>
            <person name="Leung T.F."/>
            <person name="Tungtrongchitr A."/>
            <person name="Zhong N."/>
            <person name="Liu Z."/>
            <person name="Tsui S."/>
        </authorList>
    </citation>
    <scope>NUCLEOTIDE SEQUENCE</scope>
    <source>
        <strain evidence="3">Derf</strain>
        <tissue evidence="3">Whole organism</tissue>
    </source>
</reference>
<feature type="transmembrane region" description="Helical" evidence="2">
    <location>
        <begin position="150"/>
        <end position="169"/>
    </location>
</feature>
<evidence type="ECO:0000313" key="3">
    <source>
        <dbReference type="EMBL" id="KAH9527743.1"/>
    </source>
</evidence>
<keyword evidence="2" id="KW-1133">Transmembrane helix</keyword>
<comment type="caution">
    <text evidence="3">The sequence shown here is derived from an EMBL/GenBank/DDBJ whole genome shotgun (WGS) entry which is preliminary data.</text>
</comment>
<evidence type="ECO:0008006" key="5">
    <source>
        <dbReference type="Google" id="ProtNLM"/>
    </source>
</evidence>
<name>A0A922IBF6_DERFA</name>
<feature type="region of interest" description="Disordered" evidence="1">
    <location>
        <begin position="1"/>
        <end position="43"/>
    </location>
</feature>
<feature type="compositionally biased region" description="Polar residues" evidence="1">
    <location>
        <begin position="15"/>
        <end position="26"/>
    </location>
</feature>
<protein>
    <recommendedName>
        <fullName evidence="5">Transmembrane protein</fullName>
    </recommendedName>
</protein>
<reference evidence="3" key="1">
    <citation type="submission" date="2013-05" db="EMBL/GenBank/DDBJ databases">
        <authorList>
            <person name="Yim A.K.Y."/>
            <person name="Chan T.F."/>
            <person name="Ji K.M."/>
            <person name="Liu X.Y."/>
            <person name="Zhou J.W."/>
            <person name="Li R.Q."/>
            <person name="Yang K.Y."/>
            <person name="Li J."/>
            <person name="Li M."/>
            <person name="Law P.T.W."/>
            <person name="Wu Y.L."/>
            <person name="Cai Z.L."/>
            <person name="Qin H."/>
            <person name="Bao Y."/>
            <person name="Leung R.K.K."/>
            <person name="Ng P.K.S."/>
            <person name="Zou J."/>
            <person name="Zhong X.J."/>
            <person name="Ran P.X."/>
            <person name="Zhong N.S."/>
            <person name="Liu Z.G."/>
            <person name="Tsui S.K.W."/>
        </authorList>
    </citation>
    <scope>NUCLEOTIDE SEQUENCE</scope>
    <source>
        <strain evidence="3">Derf</strain>
        <tissue evidence="3">Whole organism</tissue>
    </source>
</reference>